<dbReference type="Proteomes" id="UP001295794">
    <property type="component" value="Unassembled WGS sequence"/>
</dbReference>
<evidence type="ECO:0000313" key="2">
    <source>
        <dbReference type="EMBL" id="CAK5264229.1"/>
    </source>
</evidence>
<proteinExistence type="predicted"/>
<name>A0AAD2GXQ0_9AGAR</name>
<feature type="compositionally biased region" description="Basic and acidic residues" evidence="1">
    <location>
        <begin position="75"/>
        <end position="85"/>
    </location>
</feature>
<reference evidence="2" key="1">
    <citation type="submission" date="2023-11" db="EMBL/GenBank/DDBJ databases">
        <authorList>
            <person name="De Vega J J."/>
            <person name="De Vega J J."/>
        </authorList>
    </citation>
    <scope>NUCLEOTIDE SEQUENCE</scope>
</reference>
<feature type="compositionally biased region" description="Basic and acidic residues" evidence="1">
    <location>
        <begin position="102"/>
        <end position="119"/>
    </location>
</feature>
<keyword evidence="3" id="KW-1185">Reference proteome</keyword>
<feature type="region of interest" description="Disordered" evidence="1">
    <location>
        <begin position="1"/>
        <end position="22"/>
    </location>
</feature>
<accession>A0AAD2GXQ0</accession>
<comment type="caution">
    <text evidence="2">The sequence shown here is derived from an EMBL/GenBank/DDBJ whole genome shotgun (WGS) entry which is preliminary data.</text>
</comment>
<evidence type="ECO:0000256" key="1">
    <source>
        <dbReference type="SAM" id="MobiDB-lite"/>
    </source>
</evidence>
<gene>
    <name evidence="2" type="ORF">MYCIT1_LOCUS4211</name>
</gene>
<feature type="region of interest" description="Disordered" evidence="1">
    <location>
        <begin position="71"/>
        <end position="119"/>
    </location>
</feature>
<protein>
    <submittedName>
        <fullName evidence="2">Uncharacterized protein</fullName>
    </submittedName>
</protein>
<dbReference type="AlphaFoldDB" id="A0AAD2GXQ0"/>
<evidence type="ECO:0000313" key="3">
    <source>
        <dbReference type="Proteomes" id="UP001295794"/>
    </source>
</evidence>
<organism evidence="2 3">
    <name type="scientific">Mycena citricolor</name>
    <dbReference type="NCBI Taxonomy" id="2018698"/>
    <lineage>
        <taxon>Eukaryota</taxon>
        <taxon>Fungi</taxon>
        <taxon>Dikarya</taxon>
        <taxon>Basidiomycota</taxon>
        <taxon>Agaricomycotina</taxon>
        <taxon>Agaricomycetes</taxon>
        <taxon>Agaricomycetidae</taxon>
        <taxon>Agaricales</taxon>
        <taxon>Marasmiineae</taxon>
        <taxon>Mycenaceae</taxon>
        <taxon>Mycena</taxon>
    </lineage>
</organism>
<sequence length="119" mass="12893">MNFSGDLPIVGRESIGDPSDRREDVELRDLGNSFCGVSQQGPDFGFRRAVTDGECRVVAFQVLEPRLESGALDRGASHKISDHRPSSLPSKTCCEPGHNPSPHHETLGVGKSEKFADFG</sequence>
<dbReference type="EMBL" id="CAVNYO010000048">
    <property type="protein sequence ID" value="CAK5264229.1"/>
    <property type="molecule type" value="Genomic_DNA"/>
</dbReference>